<accession>A0A922HSM4</accession>
<dbReference type="EMBL" id="ASGP02000006">
    <property type="protein sequence ID" value="KAH9501112.1"/>
    <property type="molecule type" value="Genomic_DNA"/>
</dbReference>
<sequence>MHGIDDMEKMNGITTNIMDQDKMIINLPHHHHQKQMVAKFSHKNLKKPFKMSYRRLLSIIFIILTIINIISMVIYTSIYLNKIDKKEHLEKHDYLISQRTNPTNRDAYSIVRFINFTAMIANIVVRIFGLIAIGVCGREYSYTEFESSDRRESFTGCLAYTCAMIILLAAYYVGIVRLITHDLLIHCVLTILGGIFIAFSLQHTDTYSKELNILSI</sequence>
<gene>
    <name evidence="2" type="ORF">DERF_011979</name>
</gene>
<feature type="transmembrane region" description="Helical" evidence="1">
    <location>
        <begin position="113"/>
        <end position="136"/>
    </location>
</feature>
<comment type="caution">
    <text evidence="2">The sequence shown here is derived from an EMBL/GenBank/DDBJ whole genome shotgun (WGS) entry which is preliminary data.</text>
</comment>
<feature type="transmembrane region" description="Helical" evidence="1">
    <location>
        <begin position="183"/>
        <end position="201"/>
    </location>
</feature>
<evidence type="ECO:0000313" key="2">
    <source>
        <dbReference type="EMBL" id="KAH9501112.1"/>
    </source>
</evidence>
<keyword evidence="3" id="KW-1185">Reference proteome</keyword>
<feature type="transmembrane region" description="Helical" evidence="1">
    <location>
        <begin position="157"/>
        <end position="177"/>
    </location>
</feature>
<keyword evidence="1" id="KW-0472">Membrane</keyword>
<reference evidence="2" key="2">
    <citation type="journal article" date="2022" name="Res Sq">
        <title>Comparative Genomics Reveals Insights into the Divergent Evolution of Astigmatic Mites and Household Pest Adaptations.</title>
        <authorList>
            <person name="Xiong Q."/>
            <person name="Wan A.T.-Y."/>
            <person name="Liu X.-Y."/>
            <person name="Fung C.S.-H."/>
            <person name="Xiao X."/>
            <person name="Malainual N."/>
            <person name="Hou J."/>
            <person name="Wang L."/>
            <person name="Wang M."/>
            <person name="Yang K."/>
            <person name="Cui Y."/>
            <person name="Leung E."/>
            <person name="Nong W."/>
            <person name="Shin S.-K."/>
            <person name="Au S."/>
            <person name="Jeong K.Y."/>
            <person name="Chew F.T."/>
            <person name="Hui J."/>
            <person name="Leung T.F."/>
            <person name="Tungtrongchitr A."/>
            <person name="Zhong N."/>
            <person name="Liu Z."/>
            <person name="Tsui S."/>
        </authorList>
    </citation>
    <scope>NUCLEOTIDE SEQUENCE</scope>
    <source>
        <strain evidence="2">Derf</strain>
        <tissue evidence="2">Whole organism</tissue>
    </source>
</reference>
<dbReference type="AlphaFoldDB" id="A0A922HSM4"/>
<name>A0A922HSM4_DERFA</name>
<proteinExistence type="predicted"/>
<protein>
    <submittedName>
        <fullName evidence="2">Uncharacterized protein</fullName>
    </submittedName>
</protein>
<dbReference type="Proteomes" id="UP000790347">
    <property type="component" value="Unassembled WGS sequence"/>
</dbReference>
<organism evidence="2 3">
    <name type="scientific">Dermatophagoides farinae</name>
    <name type="common">American house dust mite</name>
    <dbReference type="NCBI Taxonomy" id="6954"/>
    <lineage>
        <taxon>Eukaryota</taxon>
        <taxon>Metazoa</taxon>
        <taxon>Ecdysozoa</taxon>
        <taxon>Arthropoda</taxon>
        <taxon>Chelicerata</taxon>
        <taxon>Arachnida</taxon>
        <taxon>Acari</taxon>
        <taxon>Acariformes</taxon>
        <taxon>Sarcoptiformes</taxon>
        <taxon>Astigmata</taxon>
        <taxon>Psoroptidia</taxon>
        <taxon>Analgoidea</taxon>
        <taxon>Pyroglyphidae</taxon>
        <taxon>Dermatophagoidinae</taxon>
        <taxon>Dermatophagoides</taxon>
    </lineage>
</organism>
<feature type="transmembrane region" description="Helical" evidence="1">
    <location>
        <begin position="56"/>
        <end position="80"/>
    </location>
</feature>
<evidence type="ECO:0000256" key="1">
    <source>
        <dbReference type="SAM" id="Phobius"/>
    </source>
</evidence>
<keyword evidence="1" id="KW-1133">Transmembrane helix</keyword>
<reference evidence="2" key="1">
    <citation type="submission" date="2013-05" db="EMBL/GenBank/DDBJ databases">
        <authorList>
            <person name="Yim A.K.Y."/>
            <person name="Chan T.F."/>
            <person name="Ji K.M."/>
            <person name="Liu X.Y."/>
            <person name="Zhou J.W."/>
            <person name="Li R.Q."/>
            <person name="Yang K.Y."/>
            <person name="Li J."/>
            <person name="Li M."/>
            <person name="Law P.T.W."/>
            <person name="Wu Y.L."/>
            <person name="Cai Z.L."/>
            <person name="Qin H."/>
            <person name="Bao Y."/>
            <person name="Leung R.K.K."/>
            <person name="Ng P.K.S."/>
            <person name="Zou J."/>
            <person name="Zhong X.J."/>
            <person name="Ran P.X."/>
            <person name="Zhong N.S."/>
            <person name="Liu Z.G."/>
            <person name="Tsui S.K.W."/>
        </authorList>
    </citation>
    <scope>NUCLEOTIDE SEQUENCE</scope>
    <source>
        <strain evidence="2">Derf</strain>
        <tissue evidence="2">Whole organism</tissue>
    </source>
</reference>
<keyword evidence="1" id="KW-0812">Transmembrane</keyword>
<evidence type="ECO:0000313" key="3">
    <source>
        <dbReference type="Proteomes" id="UP000790347"/>
    </source>
</evidence>